<evidence type="ECO:0000256" key="8">
    <source>
        <dbReference type="ARBA" id="ARBA00022989"/>
    </source>
</evidence>
<accession>E6K0B1</accession>
<reference evidence="14 15" key="1">
    <citation type="submission" date="2010-12" db="EMBL/GenBank/DDBJ databases">
        <authorList>
            <person name="Muzny D."/>
            <person name="Qin X."/>
            <person name="Buhay C."/>
            <person name="Dugan-Rocha S."/>
            <person name="Ding Y."/>
            <person name="Chen G."/>
            <person name="Hawes A."/>
            <person name="Holder M."/>
            <person name="Jhangiani S."/>
            <person name="Johnson A."/>
            <person name="Khan Z."/>
            <person name="Li Z."/>
            <person name="Liu W."/>
            <person name="Liu X."/>
            <person name="Perez L."/>
            <person name="Shen H."/>
            <person name="Wang Q."/>
            <person name="Watt J."/>
            <person name="Xi L."/>
            <person name="Xin Y."/>
            <person name="Zhou J."/>
            <person name="Deng J."/>
            <person name="Jiang H."/>
            <person name="Liu Y."/>
            <person name="Qu J."/>
            <person name="Song X.-Z."/>
            <person name="Zhang L."/>
            <person name="Villasana D."/>
            <person name="Johnson A."/>
            <person name="Liu J."/>
            <person name="Liyanage D."/>
            <person name="Lorensuhewa L."/>
            <person name="Robinson T."/>
            <person name="Song A."/>
            <person name="Song B.-B."/>
            <person name="Dinh H."/>
            <person name="Thornton R."/>
            <person name="Coyle M."/>
            <person name="Francisco L."/>
            <person name="Jackson L."/>
            <person name="Javaid M."/>
            <person name="Korchina V."/>
            <person name="Kovar C."/>
            <person name="Mata R."/>
            <person name="Mathew T."/>
            <person name="Ngo R."/>
            <person name="Nguyen L."/>
            <person name="Nguyen N."/>
            <person name="Okwuonu G."/>
            <person name="Ongeri F."/>
            <person name="Pham C."/>
            <person name="Simmons D."/>
            <person name="Wilczek-Boney K."/>
            <person name="Hale W."/>
            <person name="Jakkamsetti A."/>
            <person name="Pham P."/>
            <person name="Ruth R."/>
            <person name="San Lucas F."/>
            <person name="Warren J."/>
            <person name="Zhang J."/>
            <person name="Zhao Z."/>
            <person name="Zhou C."/>
            <person name="Zhu D."/>
            <person name="Lee S."/>
            <person name="Bess C."/>
            <person name="Blankenburg K."/>
            <person name="Forbes L."/>
            <person name="Fu Q."/>
            <person name="Gubbala S."/>
            <person name="Hirani K."/>
            <person name="Jayaseelan J.C."/>
            <person name="Lara F."/>
            <person name="Munidasa M."/>
            <person name="Palculict T."/>
            <person name="Patil S."/>
            <person name="Pu L.-L."/>
            <person name="Saada N."/>
            <person name="Tang L."/>
            <person name="Weissenberger G."/>
            <person name="Zhu Y."/>
            <person name="Hemphill L."/>
            <person name="Shang Y."/>
            <person name="Youmans B."/>
            <person name="Ayvaz T."/>
            <person name="Ross M."/>
            <person name="Santibanez J."/>
            <person name="Aqrawi P."/>
            <person name="Gross S."/>
            <person name="Joshi V."/>
            <person name="Fowler G."/>
            <person name="Nazareth L."/>
            <person name="Reid J."/>
            <person name="Worley K."/>
            <person name="Petrosino J."/>
            <person name="Highlander S."/>
            <person name="Gibbs R."/>
        </authorList>
    </citation>
    <scope>NUCLEOTIDE SEQUENCE [LARGE SCALE GENOMIC DNA]</scope>
    <source>
        <strain evidence="14 15">DSM 10105</strain>
    </source>
</reference>
<dbReference type="InterPro" id="IPR005821">
    <property type="entry name" value="Ion_trans_dom"/>
</dbReference>
<evidence type="ECO:0000256" key="3">
    <source>
        <dbReference type="ARBA" id="ARBA00022538"/>
    </source>
</evidence>
<feature type="transmembrane region" description="Helical" evidence="12">
    <location>
        <begin position="43"/>
        <end position="62"/>
    </location>
</feature>
<dbReference type="GO" id="GO:0005249">
    <property type="term" value="F:voltage-gated potassium channel activity"/>
    <property type="evidence" value="ECO:0007669"/>
    <property type="project" value="InterPro"/>
</dbReference>
<keyword evidence="2" id="KW-0813">Transport</keyword>
<dbReference type="KEGG" id="pdo:PSDT_0476"/>
<dbReference type="EMBL" id="AEON01000001">
    <property type="protein sequence ID" value="EFT84184.1"/>
    <property type="molecule type" value="Genomic_DNA"/>
</dbReference>
<dbReference type="GO" id="GO:0001508">
    <property type="term" value="P:action potential"/>
    <property type="evidence" value="ECO:0007669"/>
    <property type="project" value="TreeGrafter"/>
</dbReference>
<keyword evidence="15" id="KW-1185">Reference proteome</keyword>
<dbReference type="Proteomes" id="UP000004946">
    <property type="component" value="Chromosome"/>
</dbReference>
<dbReference type="HOGENOM" id="CLU_011722_1_1_11"/>
<keyword evidence="4 12" id="KW-0812">Transmembrane</keyword>
<evidence type="ECO:0000256" key="12">
    <source>
        <dbReference type="SAM" id="Phobius"/>
    </source>
</evidence>
<keyword evidence="7" id="KW-0630">Potassium</keyword>
<name>E6K0B1_PARDN</name>
<feature type="domain" description="Ion transport" evidence="13">
    <location>
        <begin position="52"/>
        <end position="251"/>
    </location>
</feature>
<dbReference type="InterPro" id="IPR027359">
    <property type="entry name" value="Volt_channel_dom_sf"/>
</dbReference>
<feature type="transmembrane region" description="Helical" evidence="12">
    <location>
        <begin position="226"/>
        <end position="251"/>
    </location>
</feature>
<evidence type="ECO:0000256" key="7">
    <source>
        <dbReference type="ARBA" id="ARBA00022958"/>
    </source>
</evidence>
<comment type="caution">
    <text evidence="14">The sequence shown here is derived from an EMBL/GenBank/DDBJ whole genome shotgun (WGS) entry which is preliminary data.</text>
</comment>
<feature type="transmembrane region" description="Helical" evidence="12">
    <location>
        <begin position="195"/>
        <end position="214"/>
    </location>
</feature>
<evidence type="ECO:0000256" key="4">
    <source>
        <dbReference type="ARBA" id="ARBA00022692"/>
    </source>
</evidence>
<evidence type="ECO:0000256" key="10">
    <source>
        <dbReference type="ARBA" id="ARBA00023136"/>
    </source>
</evidence>
<feature type="transmembrane region" description="Helical" evidence="12">
    <location>
        <begin position="168"/>
        <end position="188"/>
    </location>
</feature>
<evidence type="ECO:0000256" key="9">
    <source>
        <dbReference type="ARBA" id="ARBA00023065"/>
    </source>
</evidence>
<dbReference type="GO" id="GO:0008076">
    <property type="term" value="C:voltage-gated potassium channel complex"/>
    <property type="evidence" value="ECO:0007669"/>
    <property type="project" value="InterPro"/>
</dbReference>
<keyword evidence="10 12" id="KW-0472">Membrane</keyword>
<evidence type="ECO:0000259" key="13">
    <source>
        <dbReference type="Pfam" id="PF00520"/>
    </source>
</evidence>
<dbReference type="PANTHER" id="PTHR11537">
    <property type="entry name" value="VOLTAGE-GATED POTASSIUM CHANNEL"/>
    <property type="match status" value="1"/>
</dbReference>
<evidence type="ECO:0000256" key="6">
    <source>
        <dbReference type="ARBA" id="ARBA00022882"/>
    </source>
</evidence>
<evidence type="ECO:0000256" key="1">
    <source>
        <dbReference type="ARBA" id="ARBA00004141"/>
    </source>
</evidence>
<feature type="transmembrane region" description="Helical" evidence="12">
    <location>
        <begin position="68"/>
        <end position="92"/>
    </location>
</feature>
<keyword evidence="11" id="KW-0407">Ion channel</keyword>
<evidence type="ECO:0000313" key="15">
    <source>
        <dbReference type="Proteomes" id="UP000004946"/>
    </source>
</evidence>
<evidence type="ECO:0000256" key="2">
    <source>
        <dbReference type="ARBA" id="ARBA00022448"/>
    </source>
</evidence>
<dbReference type="eggNOG" id="COG2905">
    <property type="taxonomic scope" value="Bacteria"/>
</dbReference>
<proteinExistence type="predicted"/>
<dbReference type="RefSeq" id="WP_006289843.1">
    <property type="nucleotide sequence ID" value="NZ_AP012333.1"/>
</dbReference>
<evidence type="ECO:0000313" key="14">
    <source>
        <dbReference type="EMBL" id="EFT84184.1"/>
    </source>
</evidence>
<dbReference type="PANTHER" id="PTHR11537:SF254">
    <property type="entry name" value="POTASSIUM VOLTAGE-GATED CHANNEL PROTEIN SHAB"/>
    <property type="match status" value="1"/>
</dbReference>
<organism evidence="14 15">
    <name type="scientific">Parascardovia denticolens DSM 10105 = JCM 12538</name>
    <dbReference type="NCBI Taxonomy" id="864564"/>
    <lineage>
        <taxon>Bacteria</taxon>
        <taxon>Bacillati</taxon>
        <taxon>Actinomycetota</taxon>
        <taxon>Actinomycetes</taxon>
        <taxon>Bifidobacteriales</taxon>
        <taxon>Bifidobacteriaceae</taxon>
        <taxon>Parascardovia</taxon>
    </lineage>
</organism>
<feature type="transmembrane region" description="Helical" evidence="12">
    <location>
        <begin position="104"/>
        <end position="125"/>
    </location>
</feature>
<comment type="subcellular location">
    <subcellularLocation>
        <location evidence="1">Membrane</location>
        <topology evidence="1">Multi-pass membrane protein</topology>
    </subcellularLocation>
</comment>
<keyword evidence="8 12" id="KW-1133">Transmembrane helix</keyword>
<dbReference type="Pfam" id="PF00520">
    <property type="entry name" value="Ion_trans"/>
    <property type="match status" value="1"/>
</dbReference>
<dbReference type="Gene3D" id="1.20.120.350">
    <property type="entry name" value="Voltage-gated potassium channels. Chain C"/>
    <property type="match status" value="1"/>
</dbReference>
<keyword evidence="3" id="KW-0633">Potassium transport</keyword>
<dbReference type="AlphaFoldDB" id="E6K0B1"/>
<dbReference type="SUPFAM" id="SSF81324">
    <property type="entry name" value="Voltage-gated potassium channels"/>
    <property type="match status" value="1"/>
</dbReference>
<keyword evidence="5" id="KW-0631">Potassium channel</keyword>
<evidence type="ECO:0000256" key="11">
    <source>
        <dbReference type="ARBA" id="ARBA00023303"/>
    </source>
</evidence>
<keyword evidence="6" id="KW-0851">Voltage-gated channel</keyword>
<sequence length="262" mass="29574">MANNLLHEISDDDVSEDESDEVSPRSLGLRRQLYTMLYGRNKVAVLYGQVMTAIIAICLVPLCFKQTWTIFSVIEISCTVIFIIDYVARWVTADLRLGKGRVSFFIYPFTPMAIIDLLSILPTFLGLDSVWRSLKVLRLFRTIRAFKFIRYSKSMRALARVLLKQRESLIAVFLFAMGYVLVTALIIFNVEPQTFHTFFDALYWAVVSLTTVGYGDLYPTTDVGKAIAMISSIMGVVVVAMPSGIITAGLVDELKKESHRML</sequence>
<keyword evidence="9" id="KW-0406">Ion transport</keyword>
<evidence type="ECO:0000256" key="5">
    <source>
        <dbReference type="ARBA" id="ARBA00022826"/>
    </source>
</evidence>
<dbReference type="PATRIC" id="fig|864564.6.peg.524"/>
<protein>
    <submittedName>
        <fullName evidence="14">Transporter, cation channel family protein</fullName>
    </submittedName>
</protein>
<dbReference type="PRINTS" id="PR00169">
    <property type="entry name" value="KCHANNEL"/>
</dbReference>
<dbReference type="InterPro" id="IPR028325">
    <property type="entry name" value="VG_K_chnl"/>
</dbReference>
<dbReference type="Gene3D" id="1.10.287.70">
    <property type="match status" value="1"/>
</dbReference>
<gene>
    <name evidence="14" type="ORF">HMPREF0620_1189</name>
</gene>